<evidence type="ECO:0000313" key="2">
    <source>
        <dbReference type="Proteomes" id="UP001174909"/>
    </source>
</evidence>
<evidence type="ECO:0000313" key="1">
    <source>
        <dbReference type="EMBL" id="CAI8054915.1"/>
    </source>
</evidence>
<feature type="non-terminal residue" evidence="1">
    <location>
        <position position="204"/>
    </location>
</feature>
<accession>A0AA35TUZ8</accession>
<evidence type="ECO:0008006" key="3">
    <source>
        <dbReference type="Google" id="ProtNLM"/>
    </source>
</evidence>
<dbReference type="CDD" id="cd00063">
    <property type="entry name" value="FN3"/>
    <property type="match status" value="1"/>
</dbReference>
<keyword evidence="2" id="KW-1185">Reference proteome</keyword>
<dbReference type="InterPro" id="IPR036116">
    <property type="entry name" value="FN3_sf"/>
</dbReference>
<dbReference type="InterPro" id="IPR003961">
    <property type="entry name" value="FN3_dom"/>
</dbReference>
<proteinExistence type="predicted"/>
<gene>
    <name evidence="1" type="ORF">GBAR_LOCUS29960</name>
</gene>
<dbReference type="AlphaFoldDB" id="A0AA35TUZ8"/>
<reference evidence="1" key="1">
    <citation type="submission" date="2023-03" db="EMBL/GenBank/DDBJ databases">
        <authorList>
            <person name="Steffen K."/>
            <person name="Cardenas P."/>
        </authorList>
    </citation>
    <scope>NUCLEOTIDE SEQUENCE</scope>
</reference>
<comment type="caution">
    <text evidence="1">The sequence shown here is derived from an EMBL/GenBank/DDBJ whole genome shotgun (WGS) entry which is preliminary data.</text>
</comment>
<protein>
    <recommendedName>
        <fullName evidence="3">Fibronectin type-III domain-containing protein</fullName>
    </recommendedName>
</protein>
<dbReference type="Proteomes" id="UP001174909">
    <property type="component" value="Unassembled WGS sequence"/>
</dbReference>
<dbReference type="InterPro" id="IPR013783">
    <property type="entry name" value="Ig-like_fold"/>
</dbReference>
<organism evidence="1 2">
    <name type="scientific">Geodia barretti</name>
    <name type="common">Barrett's horny sponge</name>
    <dbReference type="NCBI Taxonomy" id="519541"/>
    <lineage>
        <taxon>Eukaryota</taxon>
        <taxon>Metazoa</taxon>
        <taxon>Porifera</taxon>
        <taxon>Demospongiae</taxon>
        <taxon>Heteroscleromorpha</taxon>
        <taxon>Tetractinellida</taxon>
        <taxon>Astrophorina</taxon>
        <taxon>Geodiidae</taxon>
        <taxon>Geodia</taxon>
    </lineage>
</organism>
<sequence length="204" mass="21460">MATNITITLRRPGEDIVTVGTTADAKILEFSITGNLSQNGSVYNCTAVNEIGPTSMSFTLVVRDIPGEVDSTKIASVPLTLLVSNVTWPAPISNNAEITNYTVTVFSTATDDCDNYTTPQPHAAVCTVPTVTYNTSVSATNVVGSSTSDTTTIVGTDGGAQPYVTGFALSPKFLILEWNLSSLVSNVTDPPNDLPAEGVFFVEE</sequence>
<dbReference type="SUPFAM" id="SSF49265">
    <property type="entry name" value="Fibronectin type III"/>
    <property type="match status" value="1"/>
</dbReference>
<dbReference type="Gene3D" id="2.60.40.10">
    <property type="entry name" value="Immunoglobulins"/>
    <property type="match status" value="1"/>
</dbReference>
<dbReference type="EMBL" id="CASHTH010004223">
    <property type="protein sequence ID" value="CAI8054915.1"/>
    <property type="molecule type" value="Genomic_DNA"/>
</dbReference>
<name>A0AA35TUZ8_GEOBA</name>